<organism evidence="2 3">
    <name type="scientific">Bursaphelenchus okinawaensis</name>
    <dbReference type="NCBI Taxonomy" id="465554"/>
    <lineage>
        <taxon>Eukaryota</taxon>
        <taxon>Metazoa</taxon>
        <taxon>Ecdysozoa</taxon>
        <taxon>Nematoda</taxon>
        <taxon>Chromadorea</taxon>
        <taxon>Rhabditida</taxon>
        <taxon>Tylenchina</taxon>
        <taxon>Tylenchomorpha</taxon>
        <taxon>Aphelenchoidea</taxon>
        <taxon>Aphelenchoididae</taxon>
        <taxon>Bursaphelenchus</taxon>
    </lineage>
</organism>
<feature type="signal peptide" evidence="1">
    <location>
        <begin position="1"/>
        <end position="19"/>
    </location>
</feature>
<dbReference type="Proteomes" id="UP000783686">
    <property type="component" value="Unassembled WGS sequence"/>
</dbReference>
<protein>
    <submittedName>
        <fullName evidence="2">Uncharacterized protein</fullName>
    </submittedName>
</protein>
<proteinExistence type="predicted"/>
<evidence type="ECO:0000313" key="3">
    <source>
        <dbReference type="Proteomes" id="UP000614601"/>
    </source>
</evidence>
<name>A0A811KL57_9BILA</name>
<dbReference type="Proteomes" id="UP000614601">
    <property type="component" value="Unassembled WGS sequence"/>
</dbReference>
<gene>
    <name evidence="2" type="ORF">BOKJ2_LOCUS6480</name>
</gene>
<evidence type="ECO:0000256" key="1">
    <source>
        <dbReference type="SAM" id="SignalP"/>
    </source>
</evidence>
<dbReference type="OrthoDB" id="10279750at2759"/>
<dbReference type="EMBL" id="CAJFDH010000003">
    <property type="protein sequence ID" value="CAD5216212.1"/>
    <property type="molecule type" value="Genomic_DNA"/>
</dbReference>
<accession>A0A811KL57</accession>
<feature type="chain" id="PRO_5044131664" evidence="1">
    <location>
        <begin position="20"/>
        <end position="382"/>
    </location>
</feature>
<reference evidence="2" key="1">
    <citation type="submission" date="2020-09" db="EMBL/GenBank/DDBJ databases">
        <authorList>
            <person name="Kikuchi T."/>
        </authorList>
    </citation>
    <scope>NUCLEOTIDE SEQUENCE</scope>
    <source>
        <strain evidence="2">SH1</strain>
    </source>
</reference>
<evidence type="ECO:0000313" key="2">
    <source>
        <dbReference type="EMBL" id="CAD5216212.1"/>
    </source>
</evidence>
<dbReference type="EMBL" id="CAJFCW020000003">
    <property type="protein sequence ID" value="CAG9105494.1"/>
    <property type="molecule type" value="Genomic_DNA"/>
</dbReference>
<comment type="caution">
    <text evidence="2">The sequence shown here is derived from an EMBL/GenBank/DDBJ whole genome shotgun (WGS) entry which is preliminary data.</text>
</comment>
<dbReference type="AlphaFoldDB" id="A0A811KL57"/>
<sequence length="382" mass="44383">MILRIKFFLTIFYLGGCDAFVNPVFNRTIKPTGEYFTTHILAHFHNFDNWYYKENKTFRDIYEEETNQTLLEEDAQPFFDRIFKGLKDAAPELRSFKLHVNNMVFDRYVNSTDEDEVIAKLRAIQQLFRDHITTIVTCANRYNLHIEAYDTYARVMSACEEGNNSAGCRSRVVLDKAFPDHEWHDDDYRIDTMQRIGNTKGIIQMIYHGGDIPLDVGNHITGDTVNHLLPTGMALTCDELQGKERHMGTHVDRKVYAEALNKLKEDVNSLQSFTLVCERTVDLNETSEFENIQEMRAAAAKVDTEIKSIIDEALKVGVHIEHIYEHINFFTPGCAEEMLVPRCSREQQLPKAFPDIPFDNTLFVKVFKRDVFNNIQRHLRIL</sequence>
<keyword evidence="3" id="KW-1185">Reference proteome</keyword>
<keyword evidence="1" id="KW-0732">Signal</keyword>